<evidence type="ECO:0000313" key="2">
    <source>
        <dbReference type="Proteomes" id="UP000238326"/>
    </source>
</evidence>
<sequence length="141" mass="15882">MNRTFKALRTPSSKDDAFELPWGERFDESGVSWDELLRSQRILIVSEAGAGKTYECESKARELFARGEPAFFLSLESVASAGVVATLFGDEHERFTHWLASSSQLAYFFLDSIDELQLVHRSFKDALRIRPANPILKAALP</sequence>
<comment type="caution">
    <text evidence="1">The sequence shown here is derived from an EMBL/GenBank/DDBJ whole genome shotgun (WGS) entry which is preliminary data.</text>
</comment>
<dbReference type="EMBL" id="PVLR01000046">
    <property type="protein sequence ID" value="PRD67726.1"/>
    <property type="molecule type" value="Genomic_DNA"/>
</dbReference>
<dbReference type="InterPro" id="IPR027417">
    <property type="entry name" value="P-loop_NTPase"/>
</dbReference>
<dbReference type="OrthoDB" id="336284at2"/>
<dbReference type="RefSeq" id="WP_105730662.1">
    <property type="nucleotide sequence ID" value="NZ_PVLR01000046.1"/>
</dbReference>
<name>A0A2S9KB88_9BURK</name>
<dbReference type="SUPFAM" id="SSF52540">
    <property type="entry name" value="P-loop containing nucleoside triphosphate hydrolases"/>
    <property type="match status" value="1"/>
</dbReference>
<protein>
    <submittedName>
        <fullName evidence="1">Uncharacterized protein</fullName>
    </submittedName>
</protein>
<proteinExistence type="predicted"/>
<organism evidence="1 2">
    <name type="scientific">Malikia spinosa</name>
    <dbReference type="NCBI Taxonomy" id="86180"/>
    <lineage>
        <taxon>Bacteria</taxon>
        <taxon>Pseudomonadati</taxon>
        <taxon>Pseudomonadota</taxon>
        <taxon>Betaproteobacteria</taxon>
        <taxon>Burkholderiales</taxon>
        <taxon>Comamonadaceae</taxon>
        <taxon>Malikia</taxon>
    </lineage>
</organism>
<evidence type="ECO:0000313" key="1">
    <source>
        <dbReference type="EMBL" id="PRD67726.1"/>
    </source>
</evidence>
<accession>A0A2S9KB88</accession>
<gene>
    <name evidence="1" type="ORF">C6P61_14590</name>
</gene>
<keyword evidence="2" id="KW-1185">Reference proteome</keyword>
<reference evidence="1 2" key="1">
    <citation type="submission" date="2018-03" db="EMBL/GenBank/DDBJ databases">
        <title>Comparative genomics illustrates the genes involved in a hyperalkaliphilic mechanisms of Serpentinomonas isolated from highly-alkaline calcium-rich serpentinized springs.</title>
        <authorList>
            <person name="Suzuki S."/>
            <person name="Ishii S."/>
            <person name="Walworth N."/>
            <person name="Bird L."/>
            <person name="Kuenen J.G."/>
            <person name="Nealson K.H."/>
        </authorList>
    </citation>
    <scope>NUCLEOTIDE SEQUENCE [LARGE SCALE GENOMIC DNA]</scope>
    <source>
        <strain evidence="1 2">83</strain>
    </source>
</reference>
<dbReference type="Proteomes" id="UP000238326">
    <property type="component" value="Unassembled WGS sequence"/>
</dbReference>
<dbReference type="AlphaFoldDB" id="A0A2S9KB88"/>